<evidence type="ECO:0000256" key="3">
    <source>
        <dbReference type="ARBA" id="ARBA00023204"/>
    </source>
</evidence>
<evidence type="ECO:0000256" key="5">
    <source>
        <dbReference type="SAM" id="MobiDB-lite"/>
    </source>
</evidence>
<feature type="compositionally biased region" description="Basic residues" evidence="5">
    <location>
        <begin position="22"/>
        <end position="31"/>
    </location>
</feature>
<feature type="compositionally biased region" description="Polar residues" evidence="5">
    <location>
        <begin position="41"/>
        <end position="55"/>
    </location>
</feature>
<evidence type="ECO:0000313" key="9">
    <source>
        <dbReference type="Proteomes" id="UP001610432"/>
    </source>
</evidence>
<reference evidence="8 9" key="1">
    <citation type="submission" date="2024-07" db="EMBL/GenBank/DDBJ databases">
        <title>Section-level genome sequencing and comparative genomics of Aspergillus sections Usti and Cavernicolus.</title>
        <authorList>
            <consortium name="Lawrence Berkeley National Laboratory"/>
            <person name="Nybo J.L."/>
            <person name="Vesth T.C."/>
            <person name="Theobald S."/>
            <person name="Frisvad J.C."/>
            <person name="Larsen T.O."/>
            <person name="Kjaerboelling I."/>
            <person name="Rothschild-Mancinelli K."/>
            <person name="Lyhne E.K."/>
            <person name="Kogle M.E."/>
            <person name="Barry K."/>
            <person name="Clum A."/>
            <person name="Na H."/>
            <person name="Ledsgaard L."/>
            <person name="Lin J."/>
            <person name="Lipzen A."/>
            <person name="Kuo A."/>
            <person name="Riley R."/>
            <person name="Mondo S."/>
            <person name="Labutti K."/>
            <person name="Haridas S."/>
            <person name="Pangalinan J."/>
            <person name="Salamov A.A."/>
            <person name="Simmons B.A."/>
            <person name="Magnuson J.K."/>
            <person name="Chen J."/>
            <person name="Drula E."/>
            <person name="Henrissat B."/>
            <person name="Wiebenga A."/>
            <person name="Lubbers R.J."/>
            <person name="Gomes A.C."/>
            <person name="Macurrencykelacurrency M.R."/>
            <person name="Stajich J."/>
            <person name="Grigoriev I.V."/>
            <person name="Mortensen U.H."/>
            <person name="De Vries R.P."/>
            <person name="Baker S.E."/>
            <person name="Andersen M.R."/>
        </authorList>
    </citation>
    <scope>NUCLEOTIDE SEQUENCE [LARGE SCALE GENOMIC DNA]</scope>
    <source>
        <strain evidence="8 9">CBS 449.75</strain>
    </source>
</reference>
<evidence type="ECO:0000256" key="2">
    <source>
        <dbReference type="ARBA" id="ARBA00022763"/>
    </source>
</evidence>
<evidence type="ECO:0000259" key="6">
    <source>
        <dbReference type="Pfam" id="PF12253"/>
    </source>
</evidence>
<protein>
    <submittedName>
        <fullName evidence="8">Chromatin assembly factor 1 subunit A-domain-containing protein</fullName>
    </submittedName>
</protein>
<keyword evidence="4" id="KW-0539">Nucleus</keyword>
<keyword evidence="9" id="KW-1185">Reference proteome</keyword>
<evidence type="ECO:0000256" key="1">
    <source>
        <dbReference type="ARBA" id="ARBA00004123"/>
    </source>
</evidence>
<sequence>MVPVPLQRLRGENCRLLVVKQSSRRRRRNTKPKTPAAQTPARVSTSPKKPSSDATSVDGPGTGDDVSDYKRLFQDFFLHGHTHLAPPHRFERDAEALAHVREKVDSYLKCHGSESAEPLGFRPSELFRMIPYKRRGGCLDMSVREILLQMQSLHDAPETSEAARKLQNSLKQVRMKTLKFGEDVRPPYMGTYTKNLPRSAALRMMRNPFRRGLPEVNYDYDSEAEWEDAEEGEELDSEEEEEGSEDGDDDMDGFLDDEDDHLLNGKRRLLVGDLEPVCTGIRWQDQGSDLELQAYKIETILPSVTFPIDPFSSSYWQKPQAPGPAQPNVLGRSTLHSFMGNPASHTSVPLTIHDGNTVAAGKPKRAFPVEQLGEFKTVVEGSDLTKTGLIEVLKKRFPKVSKDTLKTTLDSVATRVGQKEADKKWVCR</sequence>
<dbReference type="InterPro" id="IPR048800">
    <property type="entry name" value="Cac1-like_C"/>
</dbReference>
<keyword evidence="2" id="KW-0227">DNA damage</keyword>
<evidence type="ECO:0000313" key="8">
    <source>
        <dbReference type="EMBL" id="KAL2863349.1"/>
    </source>
</evidence>
<evidence type="ECO:0000256" key="4">
    <source>
        <dbReference type="ARBA" id="ARBA00023242"/>
    </source>
</evidence>
<gene>
    <name evidence="8" type="ORF">BJX67DRAFT_263718</name>
</gene>
<dbReference type="PANTHER" id="PTHR15272:SF0">
    <property type="entry name" value="CHROMATIN ASSEMBLY FACTOR 1 SUBUNIT A"/>
    <property type="match status" value="1"/>
</dbReference>
<keyword evidence="3" id="KW-0234">DNA repair</keyword>
<dbReference type="Pfam" id="PF12253">
    <property type="entry name" value="CAF1A_dimeriz"/>
    <property type="match status" value="1"/>
</dbReference>
<dbReference type="Pfam" id="PF21796">
    <property type="entry name" value="Cac1_C"/>
    <property type="match status" value="1"/>
</dbReference>
<feature type="region of interest" description="Disordered" evidence="5">
    <location>
        <begin position="223"/>
        <end position="259"/>
    </location>
</feature>
<dbReference type="PANTHER" id="PTHR15272">
    <property type="entry name" value="CHROMATIN ASSEMBLY FACTOR 1 SUBUNIT A CAF-1 SUBUNIT A"/>
    <property type="match status" value="1"/>
</dbReference>
<comment type="subcellular location">
    <subcellularLocation>
        <location evidence="1">Nucleus</location>
    </subcellularLocation>
</comment>
<dbReference type="InterPro" id="IPR022043">
    <property type="entry name" value="CAF1A_DD"/>
</dbReference>
<proteinExistence type="predicted"/>
<feature type="domain" description="Chromatin assembly factor 1 subunit Cac1-like C-terminal" evidence="7">
    <location>
        <begin position="372"/>
        <end position="427"/>
    </location>
</feature>
<organism evidence="8 9">
    <name type="scientific">Aspergillus lucknowensis</name>
    <dbReference type="NCBI Taxonomy" id="176173"/>
    <lineage>
        <taxon>Eukaryota</taxon>
        <taxon>Fungi</taxon>
        <taxon>Dikarya</taxon>
        <taxon>Ascomycota</taxon>
        <taxon>Pezizomycotina</taxon>
        <taxon>Eurotiomycetes</taxon>
        <taxon>Eurotiomycetidae</taxon>
        <taxon>Eurotiales</taxon>
        <taxon>Aspergillaceae</taxon>
        <taxon>Aspergillus</taxon>
        <taxon>Aspergillus subgen. Nidulantes</taxon>
    </lineage>
</organism>
<dbReference type="RefSeq" id="XP_070882328.1">
    <property type="nucleotide sequence ID" value="XM_071026395.1"/>
</dbReference>
<name>A0ABR4LFM3_9EURO</name>
<dbReference type="GeneID" id="98141467"/>
<dbReference type="EMBL" id="JBFXLQ010000053">
    <property type="protein sequence ID" value="KAL2863349.1"/>
    <property type="molecule type" value="Genomic_DNA"/>
</dbReference>
<feature type="region of interest" description="Disordered" evidence="5">
    <location>
        <begin position="19"/>
        <end position="63"/>
    </location>
</feature>
<evidence type="ECO:0000259" key="7">
    <source>
        <dbReference type="Pfam" id="PF21796"/>
    </source>
</evidence>
<accession>A0ABR4LFM3</accession>
<comment type="caution">
    <text evidence="8">The sequence shown here is derived from an EMBL/GenBank/DDBJ whole genome shotgun (WGS) entry which is preliminary data.</text>
</comment>
<dbReference type="Proteomes" id="UP001610432">
    <property type="component" value="Unassembled WGS sequence"/>
</dbReference>
<feature type="domain" description="Chromatin assembly factor 1 subunit A dimerization" evidence="6">
    <location>
        <begin position="176"/>
        <end position="250"/>
    </location>
</feature>